<accession>A0A7R8CTL5</accession>
<keyword evidence="3" id="KW-1185">Reference proteome</keyword>
<evidence type="ECO:0000256" key="1">
    <source>
        <dbReference type="SAM" id="MobiDB-lite"/>
    </source>
</evidence>
<gene>
    <name evidence="2" type="ORF">LSAA_8398</name>
</gene>
<dbReference type="Proteomes" id="UP000675881">
    <property type="component" value="Chromosome 4"/>
</dbReference>
<reference evidence="2" key="1">
    <citation type="submission" date="2021-02" db="EMBL/GenBank/DDBJ databases">
        <authorList>
            <person name="Bekaert M."/>
        </authorList>
    </citation>
    <scope>NUCLEOTIDE SEQUENCE</scope>
    <source>
        <strain evidence="2">IoA-00</strain>
    </source>
</reference>
<dbReference type="EMBL" id="HG994583">
    <property type="protein sequence ID" value="CAF2925899.1"/>
    <property type="molecule type" value="Genomic_DNA"/>
</dbReference>
<name>A0A7R8CTL5_LEPSM</name>
<feature type="region of interest" description="Disordered" evidence="1">
    <location>
        <begin position="1"/>
        <end position="28"/>
    </location>
</feature>
<sequence length="109" mass="11608">MAGQVVKMTDSPLPVTPSPKSWSLSLGASEESANDIGKRIGENEAPAEDGMDALIPMMTKDLVLNPDYVARLKNGSCNTCSRSGNISDRTGAISLEKATTFSFPDLYLI</sequence>
<organism evidence="2 3">
    <name type="scientific">Lepeophtheirus salmonis</name>
    <name type="common">Salmon louse</name>
    <name type="synonym">Caligus salmonis</name>
    <dbReference type="NCBI Taxonomy" id="72036"/>
    <lineage>
        <taxon>Eukaryota</taxon>
        <taxon>Metazoa</taxon>
        <taxon>Ecdysozoa</taxon>
        <taxon>Arthropoda</taxon>
        <taxon>Crustacea</taxon>
        <taxon>Multicrustacea</taxon>
        <taxon>Hexanauplia</taxon>
        <taxon>Copepoda</taxon>
        <taxon>Siphonostomatoida</taxon>
        <taxon>Caligidae</taxon>
        <taxon>Lepeophtheirus</taxon>
    </lineage>
</organism>
<dbReference type="AlphaFoldDB" id="A0A7R8CTL5"/>
<protein>
    <submittedName>
        <fullName evidence="2">(salmon louse) hypothetical protein</fullName>
    </submittedName>
</protein>
<proteinExistence type="predicted"/>
<evidence type="ECO:0000313" key="3">
    <source>
        <dbReference type="Proteomes" id="UP000675881"/>
    </source>
</evidence>
<evidence type="ECO:0000313" key="2">
    <source>
        <dbReference type="EMBL" id="CAF2925899.1"/>
    </source>
</evidence>